<organism evidence="5 6">
    <name type="scientific">Paraburkholderia phenazinium</name>
    <dbReference type="NCBI Taxonomy" id="60549"/>
    <lineage>
        <taxon>Bacteria</taxon>
        <taxon>Pseudomonadati</taxon>
        <taxon>Pseudomonadota</taxon>
        <taxon>Betaproteobacteria</taxon>
        <taxon>Burkholderiales</taxon>
        <taxon>Burkholderiaceae</taxon>
        <taxon>Paraburkholderia</taxon>
    </lineage>
</organism>
<dbReference type="Pfam" id="PF07729">
    <property type="entry name" value="FCD"/>
    <property type="match status" value="1"/>
</dbReference>
<dbReference type="Proteomes" id="UP000184693">
    <property type="component" value="Unassembled WGS sequence"/>
</dbReference>
<keyword evidence="1" id="KW-0805">Transcription regulation</keyword>
<dbReference type="PANTHER" id="PTHR43537:SF41">
    <property type="entry name" value="TRANSCRIPTIONAL REGULATORY PROTEIN"/>
    <property type="match status" value="1"/>
</dbReference>
<dbReference type="InterPro" id="IPR000524">
    <property type="entry name" value="Tscrpt_reg_HTH_GntR"/>
</dbReference>
<dbReference type="SUPFAM" id="SSF48008">
    <property type="entry name" value="GntR ligand-binding domain-like"/>
    <property type="match status" value="1"/>
</dbReference>
<dbReference type="SMART" id="SM00345">
    <property type="entry name" value="HTH_GNTR"/>
    <property type="match status" value="1"/>
</dbReference>
<evidence type="ECO:0000313" key="6">
    <source>
        <dbReference type="Proteomes" id="UP000184693"/>
    </source>
</evidence>
<gene>
    <name evidence="5" type="ORF">SAMN05444168_6114</name>
</gene>
<sequence length="226" mass="25318">MTRFYRTAQQYVLSTLRAEILQGLYPANTHLRQEEVAKRLGVSTTPVREAFRDLRAEGLVSIDANKGVVTRGLTLADVTGIYELRMMLEPMLAQRACVQITATDLEAAQGTHDAMEATTSPEQWSLLNEDFHSHLVKSQADTRLFDMCESLSLAARPYVSLSMHVNEDIMASNNREHAGLLAAYEAGDVDAVYAQTRSHLENTRDAVVEYVNQWLDTESRLQRKSG</sequence>
<dbReference type="Pfam" id="PF00392">
    <property type="entry name" value="GntR"/>
    <property type="match status" value="1"/>
</dbReference>
<evidence type="ECO:0000259" key="4">
    <source>
        <dbReference type="PROSITE" id="PS50949"/>
    </source>
</evidence>
<evidence type="ECO:0000256" key="1">
    <source>
        <dbReference type="ARBA" id="ARBA00023015"/>
    </source>
</evidence>
<reference evidence="5 6" key="1">
    <citation type="submission" date="2016-11" db="EMBL/GenBank/DDBJ databases">
        <authorList>
            <person name="Jaros S."/>
            <person name="Januszkiewicz K."/>
            <person name="Wedrychowicz H."/>
        </authorList>
    </citation>
    <scope>NUCLEOTIDE SEQUENCE [LARGE SCALE GENOMIC DNA]</scope>
    <source>
        <strain evidence="5 6">GAS86</strain>
    </source>
</reference>
<keyword evidence="2" id="KW-0238">DNA-binding</keyword>
<dbReference type="EMBL" id="FSRM01000002">
    <property type="protein sequence ID" value="SIO51888.1"/>
    <property type="molecule type" value="Genomic_DNA"/>
</dbReference>
<dbReference type="PANTHER" id="PTHR43537">
    <property type="entry name" value="TRANSCRIPTIONAL REGULATOR, GNTR FAMILY"/>
    <property type="match status" value="1"/>
</dbReference>
<dbReference type="InterPro" id="IPR036388">
    <property type="entry name" value="WH-like_DNA-bd_sf"/>
</dbReference>
<dbReference type="AlphaFoldDB" id="A0A1N6K5P3"/>
<dbReference type="SUPFAM" id="SSF46785">
    <property type="entry name" value="Winged helix' DNA-binding domain"/>
    <property type="match status" value="1"/>
</dbReference>
<name>A0A1N6K5P3_9BURK</name>
<dbReference type="CDD" id="cd07377">
    <property type="entry name" value="WHTH_GntR"/>
    <property type="match status" value="1"/>
</dbReference>
<evidence type="ECO:0000313" key="5">
    <source>
        <dbReference type="EMBL" id="SIO51888.1"/>
    </source>
</evidence>
<dbReference type="SMART" id="SM00895">
    <property type="entry name" value="FCD"/>
    <property type="match status" value="1"/>
</dbReference>
<evidence type="ECO:0000256" key="3">
    <source>
        <dbReference type="ARBA" id="ARBA00023163"/>
    </source>
</evidence>
<dbReference type="InterPro" id="IPR008920">
    <property type="entry name" value="TF_FadR/GntR_C"/>
</dbReference>
<protein>
    <submittedName>
        <fullName evidence="5">Transcriptional regulator, GntR family</fullName>
    </submittedName>
</protein>
<dbReference type="InterPro" id="IPR036390">
    <property type="entry name" value="WH_DNA-bd_sf"/>
</dbReference>
<dbReference type="OrthoDB" id="9799812at2"/>
<feature type="domain" description="HTH gntR-type" evidence="4">
    <location>
        <begin position="6"/>
        <end position="73"/>
    </location>
</feature>
<dbReference type="Gene3D" id="1.20.120.530">
    <property type="entry name" value="GntR ligand-binding domain-like"/>
    <property type="match status" value="1"/>
</dbReference>
<proteinExistence type="predicted"/>
<accession>A0A1N6K5P3</accession>
<dbReference type="InterPro" id="IPR011711">
    <property type="entry name" value="GntR_C"/>
</dbReference>
<dbReference type="PROSITE" id="PS50949">
    <property type="entry name" value="HTH_GNTR"/>
    <property type="match status" value="1"/>
</dbReference>
<dbReference type="GO" id="GO:0003700">
    <property type="term" value="F:DNA-binding transcription factor activity"/>
    <property type="evidence" value="ECO:0007669"/>
    <property type="project" value="InterPro"/>
</dbReference>
<keyword evidence="3" id="KW-0804">Transcription</keyword>
<dbReference type="Gene3D" id="1.10.10.10">
    <property type="entry name" value="Winged helix-like DNA-binding domain superfamily/Winged helix DNA-binding domain"/>
    <property type="match status" value="1"/>
</dbReference>
<dbReference type="GO" id="GO:0003677">
    <property type="term" value="F:DNA binding"/>
    <property type="evidence" value="ECO:0007669"/>
    <property type="project" value="UniProtKB-KW"/>
</dbReference>
<evidence type="ECO:0000256" key="2">
    <source>
        <dbReference type="ARBA" id="ARBA00023125"/>
    </source>
</evidence>